<sequence length="54" mass="5719">MLEHYGGIYGSLSKKTEGFLVALAGGALLVSALLELINPALENNSVTSLLRLFL</sequence>
<comment type="caution">
    <text evidence="2">The sequence shown here is derived from an EMBL/GenBank/DDBJ whole genome shotgun (WGS) entry which is preliminary data.</text>
</comment>
<gene>
    <name evidence="2" type="ORF">JCM19314_671</name>
</gene>
<keyword evidence="1" id="KW-0472">Membrane</keyword>
<protein>
    <submittedName>
        <fullName evidence="2">Uncharacterized protein</fullName>
    </submittedName>
</protein>
<feature type="transmembrane region" description="Helical" evidence="1">
    <location>
        <begin position="20"/>
        <end position="41"/>
    </location>
</feature>
<keyword evidence="1" id="KW-0812">Transmembrane</keyword>
<dbReference type="EMBL" id="BBMM01000009">
    <property type="protein sequence ID" value="GAL01227.1"/>
    <property type="molecule type" value="Genomic_DNA"/>
</dbReference>
<proteinExistence type="predicted"/>
<keyword evidence="1" id="KW-1133">Transmembrane helix</keyword>
<reference evidence="2 3" key="1">
    <citation type="journal article" date="2014" name="Genome Announc.">
        <title>Draft Genome Sequences of Marine Flavobacterium Nonlabens Strains NR17, NR24, NR27, NR32, NR33, and Ara13.</title>
        <authorList>
            <person name="Nakanishi M."/>
            <person name="Meirelles P."/>
            <person name="Suzuki R."/>
            <person name="Takatani N."/>
            <person name="Mino S."/>
            <person name="Suda W."/>
            <person name="Oshima K."/>
            <person name="Hattori M."/>
            <person name="Ohkuma M."/>
            <person name="Hosokawa M."/>
            <person name="Miyashita K."/>
            <person name="Thompson F.L."/>
            <person name="Niwa A."/>
            <person name="Sawabe T."/>
            <person name="Sawabe T."/>
        </authorList>
    </citation>
    <scope>NUCLEOTIDE SEQUENCE [LARGE SCALE GENOMIC DNA]</scope>
    <source>
        <strain evidence="3">JCM19314</strain>
    </source>
</reference>
<accession>A0A090R0J9</accession>
<organism evidence="2 3">
    <name type="scientific">Nonlabens ulvanivorans</name>
    <name type="common">Persicivirga ulvanivorans</name>
    <dbReference type="NCBI Taxonomy" id="906888"/>
    <lineage>
        <taxon>Bacteria</taxon>
        <taxon>Pseudomonadati</taxon>
        <taxon>Bacteroidota</taxon>
        <taxon>Flavobacteriia</taxon>
        <taxon>Flavobacteriales</taxon>
        <taxon>Flavobacteriaceae</taxon>
        <taxon>Nonlabens</taxon>
    </lineage>
</organism>
<name>A0A090R0J9_NONUL</name>
<dbReference type="Proteomes" id="UP000029226">
    <property type="component" value="Unassembled WGS sequence"/>
</dbReference>
<dbReference type="AlphaFoldDB" id="A0A090R0J9"/>
<evidence type="ECO:0000313" key="3">
    <source>
        <dbReference type="Proteomes" id="UP000029226"/>
    </source>
</evidence>
<evidence type="ECO:0000313" key="2">
    <source>
        <dbReference type="EMBL" id="GAL01227.1"/>
    </source>
</evidence>
<evidence type="ECO:0000256" key="1">
    <source>
        <dbReference type="SAM" id="Phobius"/>
    </source>
</evidence>